<keyword evidence="3" id="KW-0268">Exocytosis</keyword>
<gene>
    <name evidence="6" type="ORF">A9Z42_0084950</name>
</gene>
<dbReference type="InterPro" id="IPR042045">
    <property type="entry name" value="EXOC6/Sec15_C_dom1"/>
</dbReference>
<dbReference type="Pfam" id="PF04091">
    <property type="entry name" value="Sec15_C"/>
    <property type="match status" value="1"/>
</dbReference>
<dbReference type="GO" id="GO:0006886">
    <property type="term" value="P:intracellular protein transport"/>
    <property type="evidence" value="ECO:0007669"/>
    <property type="project" value="InterPro"/>
</dbReference>
<comment type="caution">
    <text evidence="6">The sequence shown here is derived from an EMBL/GenBank/DDBJ whole genome shotgun (WGS) entry which is preliminary data.</text>
</comment>
<dbReference type="GO" id="GO:0006893">
    <property type="term" value="P:Golgi to plasma membrane transport"/>
    <property type="evidence" value="ECO:0007669"/>
    <property type="project" value="TreeGrafter"/>
</dbReference>
<keyword evidence="2" id="KW-0813">Transport</keyword>
<dbReference type="EMBL" id="LFMI01000786">
    <property type="protein sequence ID" value="OTA07590.1"/>
    <property type="molecule type" value="Genomic_DNA"/>
</dbReference>
<evidence type="ECO:0000313" key="6">
    <source>
        <dbReference type="EMBL" id="OTA07590.1"/>
    </source>
</evidence>
<evidence type="ECO:0000256" key="2">
    <source>
        <dbReference type="ARBA" id="ARBA00022448"/>
    </source>
</evidence>
<dbReference type="Proteomes" id="UP000219286">
    <property type="component" value="Unassembled WGS sequence"/>
</dbReference>
<reference evidence="6 7" key="1">
    <citation type="journal article" date="2015" name="Genome Announc.">
        <title>Genome sequence and annotation of Trichoderma parareesei, the ancestor of the cellulase producer Trichoderma reesei.</title>
        <authorList>
            <person name="Yang D."/>
            <person name="Pomraning K."/>
            <person name="Kopchinskiy A."/>
            <person name="Karimi Aghcheh R."/>
            <person name="Atanasova L."/>
            <person name="Chenthamara K."/>
            <person name="Baker S.E."/>
            <person name="Zhang R."/>
            <person name="Shen Q."/>
            <person name="Freitag M."/>
            <person name="Kubicek C.P."/>
            <person name="Druzhinina I.S."/>
        </authorList>
    </citation>
    <scope>NUCLEOTIDE SEQUENCE [LARGE SCALE GENOMIC DNA]</scope>
    <source>
        <strain evidence="6 7">CBS 125925</strain>
    </source>
</reference>
<accession>A0A2H2ZWW9</accession>
<dbReference type="GO" id="GO:0016020">
    <property type="term" value="C:membrane"/>
    <property type="evidence" value="ECO:0007669"/>
    <property type="project" value="TreeGrafter"/>
</dbReference>
<evidence type="ECO:0000256" key="1">
    <source>
        <dbReference type="ARBA" id="ARBA00007944"/>
    </source>
</evidence>
<dbReference type="GO" id="GO:0000145">
    <property type="term" value="C:exocyst"/>
    <property type="evidence" value="ECO:0007669"/>
    <property type="project" value="TreeGrafter"/>
</dbReference>
<name>A0A2H2ZWW9_TRIPA</name>
<evidence type="ECO:0000256" key="3">
    <source>
        <dbReference type="ARBA" id="ARBA00022483"/>
    </source>
</evidence>
<feature type="domain" description="Exocyst complex subunit EXOC6/Sec15 C-terminal" evidence="5">
    <location>
        <begin position="115"/>
        <end position="321"/>
    </location>
</feature>
<dbReference type="Gene3D" id="1.20.58.670">
    <property type="entry name" value="Dsl1p vesicle tethering complex, Tip20p subunit, domain D"/>
    <property type="match status" value="1"/>
</dbReference>
<evidence type="ECO:0000256" key="4">
    <source>
        <dbReference type="ARBA" id="ARBA00023054"/>
    </source>
</evidence>
<dbReference type="PANTHER" id="PTHR12702:SF0">
    <property type="entry name" value="EXOCYST COMPLEX COMPONENT 6"/>
    <property type="match status" value="1"/>
</dbReference>
<keyword evidence="4" id="KW-0175">Coiled coil</keyword>
<dbReference type="OrthoDB" id="10267033at2759"/>
<keyword evidence="7" id="KW-1185">Reference proteome</keyword>
<dbReference type="Gene3D" id="1.10.357.30">
    <property type="entry name" value="Exocyst complex subunit Sec15 C-terminal domain, N-terminal subdomain"/>
    <property type="match status" value="1"/>
</dbReference>
<dbReference type="InterPro" id="IPR007225">
    <property type="entry name" value="EXOC6/Sec15"/>
</dbReference>
<dbReference type="FunFam" id="1.20.58.670:FF:000004">
    <property type="entry name" value="Exocyst complex component SEC15"/>
    <property type="match status" value="1"/>
</dbReference>
<comment type="similarity">
    <text evidence="1">Belongs to the SEC15 family.</text>
</comment>
<protein>
    <recommendedName>
        <fullName evidence="5">Exocyst complex subunit EXOC6/Sec15 C-terminal domain-containing protein</fullName>
    </recommendedName>
</protein>
<dbReference type="AlphaFoldDB" id="A0A2H2ZWW9"/>
<sequence length="341" mass="39527">MLQQLFDKYAQLLKRRFSEDFQEIVSTDDYMPMAINSLSDYEKVVNVSWFTPDRPVEELTFPCVLPFSQMYPLCCIDIRNFLNQFYFFLDDHFQHSDIIDETLRKSLDELLSEKILINLEHFEIACRELEQLLIRARSSTSAGGPLRLNATEEFRNNKKTAEKRIFELVNSKIDDLVDTAEYDWLANEVPTEPSNYMQTLTRYLSNIMNSTLLGLPREIKELIYFDALSHAAEKILALPLSPEVRHINGHGVSALAQDVNYLTEFVGSLENGQMLRENLDELQQTVNLMQSDNHEEFFDISIRNKKYGRVDVLNGPMLLEKYAVTDTPEIKMKSQNNIGTL</sequence>
<evidence type="ECO:0000313" key="7">
    <source>
        <dbReference type="Proteomes" id="UP000219286"/>
    </source>
</evidence>
<dbReference type="PANTHER" id="PTHR12702">
    <property type="entry name" value="SEC15"/>
    <property type="match status" value="1"/>
</dbReference>
<dbReference type="InterPro" id="IPR046361">
    <property type="entry name" value="EXOC6/Sec15_C"/>
</dbReference>
<evidence type="ECO:0000259" key="5">
    <source>
        <dbReference type="Pfam" id="PF04091"/>
    </source>
</evidence>
<organism evidence="6 7">
    <name type="scientific">Trichoderma parareesei</name>
    <name type="common">Filamentous fungus</name>
    <dbReference type="NCBI Taxonomy" id="858221"/>
    <lineage>
        <taxon>Eukaryota</taxon>
        <taxon>Fungi</taxon>
        <taxon>Dikarya</taxon>
        <taxon>Ascomycota</taxon>
        <taxon>Pezizomycotina</taxon>
        <taxon>Sordariomycetes</taxon>
        <taxon>Hypocreomycetidae</taxon>
        <taxon>Hypocreales</taxon>
        <taxon>Hypocreaceae</taxon>
        <taxon>Trichoderma</taxon>
    </lineage>
</organism>
<dbReference type="InterPro" id="IPR042044">
    <property type="entry name" value="EXOC6PINT-1/Sec15/Tip20_C_dom2"/>
</dbReference>
<proteinExistence type="inferred from homology"/>
<dbReference type="GO" id="GO:0090522">
    <property type="term" value="P:vesicle tethering involved in exocytosis"/>
    <property type="evidence" value="ECO:0007669"/>
    <property type="project" value="InterPro"/>
</dbReference>